<protein>
    <recommendedName>
        <fullName evidence="5">50S ribosomal protein L35Ae</fullName>
    </recommendedName>
</protein>
<dbReference type="InterPro" id="IPR038661">
    <property type="entry name" value="Ribosomal_eL33_sf"/>
</dbReference>
<evidence type="ECO:0000256" key="1">
    <source>
        <dbReference type="ARBA" id="ARBA00009269"/>
    </source>
</evidence>
<keyword evidence="3" id="KW-0687">Ribonucleoprotein</keyword>
<dbReference type="AlphaFoldDB" id="X1T592"/>
<organism evidence="4">
    <name type="scientific">marine sediment metagenome</name>
    <dbReference type="NCBI Taxonomy" id="412755"/>
    <lineage>
        <taxon>unclassified sequences</taxon>
        <taxon>metagenomes</taxon>
        <taxon>ecological metagenomes</taxon>
    </lineage>
</organism>
<dbReference type="InterPro" id="IPR001780">
    <property type="entry name" value="Ribosomal_eL33"/>
</dbReference>
<dbReference type="PANTHER" id="PTHR10902">
    <property type="entry name" value="60S RIBOSOMAL PROTEIN L35A"/>
    <property type="match status" value="1"/>
</dbReference>
<evidence type="ECO:0000313" key="4">
    <source>
        <dbReference type="EMBL" id="GAJ00463.1"/>
    </source>
</evidence>
<dbReference type="HAMAP" id="MF_00573">
    <property type="entry name" value="Ribosomal_eL33"/>
    <property type="match status" value="1"/>
</dbReference>
<dbReference type="NCBIfam" id="NF003326">
    <property type="entry name" value="PRK04337.1"/>
    <property type="match status" value="1"/>
</dbReference>
<dbReference type="GO" id="GO:0003735">
    <property type="term" value="F:structural constituent of ribosome"/>
    <property type="evidence" value="ECO:0007669"/>
    <property type="project" value="InterPro"/>
</dbReference>
<dbReference type="GO" id="GO:1990904">
    <property type="term" value="C:ribonucleoprotein complex"/>
    <property type="evidence" value="ECO:0007669"/>
    <property type="project" value="UniProtKB-KW"/>
</dbReference>
<dbReference type="Gene3D" id="2.40.10.190">
    <property type="entry name" value="translation elongation factor selb, chain A, domain 4"/>
    <property type="match status" value="1"/>
</dbReference>
<evidence type="ECO:0008006" key="5">
    <source>
        <dbReference type="Google" id="ProtNLM"/>
    </source>
</evidence>
<accession>X1T592</accession>
<reference evidence="4" key="1">
    <citation type="journal article" date="2014" name="Front. Microbiol.">
        <title>High frequency of phylogenetically diverse reductive dehalogenase-homologous genes in deep subseafloor sedimentary metagenomes.</title>
        <authorList>
            <person name="Kawai M."/>
            <person name="Futagami T."/>
            <person name="Toyoda A."/>
            <person name="Takaki Y."/>
            <person name="Nishi S."/>
            <person name="Hori S."/>
            <person name="Arai W."/>
            <person name="Tsubouchi T."/>
            <person name="Morono Y."/>
            <person name="Uchiyama I."/>
            <person name="Ito T."/>
            <person name="Fujiyama A."/>
            <person name="Inagaki F."/>
            <person name="Takami H."/>
        </authorList>
    </citation>
    <scope>NUCLEOTIDE SEQUENCE</scope>
    <source>
        <strain evidence="4">Expedition CK06-06</strain>
    </source>
</reference>
<proteinExistence type="inferred from homology"/>
<comment type="similarity">
    <text evidence="1">Belongs to the eukaryotic ribosomal protein eL33 family.</text>
</comment>
<keyword evidence="2" id="KW-0689">Ribosomal protein</keyword>
<dbReference type="InterPro" id="IPR009000">
    <property type="entry name" value="Transl_B-barrel_sf"/>
</dbReference>
<gene>
    <name evidence="4" type="ORF">S12H4_35671</name>
</gene>
<dbReference type="SUPFAM" id="SSF50447">
    <property type="entry name" value="Translation proteins"/>
    <property type="match status" value="1"/>
</dbReference>
<dbReference type="EMBL" id="BARW01021202">
    <property type="protein sequence ID" value="GAJ00463.1"/>
    <property type="molecule type" value="Genomic_DNA"/>
</dbReference>
<sequence length="85" mass="9443">MKGKVIQFRRGRKTYHKRHFLIEIEGSSDRKQAGKFVGKNVEWKSPAGKVIKGKIASAHGNKGVVRAIFEKGLPGQAVTTEVQIK</sequence>
<dbReference type="GO" id="GO:0005840">
    <property type="term" value="C:ribosome"/>
    <property type="evidence" value="ECO:0007669"/>
    <property type="project" value="UniProtKB-KW"/>
</dbReference>
<dbReference type="Pfam" id="PF01247">
    <property type="entry name" value="Ribosomal_L35Ae"/>
    <property type="match status" value="1"/>
</dbReference>
<name>X1T592_9ZZZZ</name>
<evidence type="ECO:0000256" key="2">
    <source>
        <dbReference type="ARBA" id="ARBA00022980"/>
    </source>
</evidence>
<dbReference type="GO" id="GO:0006412">
    <property type="term" value="P:translation"/>
    <property type="evidence" value="ECO:0007669"/>
    <property type="project" value="InterPro"/>
</dbReference>
<comment type="caution">
    <text evidence="4">The sequence shown here is derived from an EMBL/GenBank/DDBJ whole genome shotgun (WGS) entry which is preliminary data.</text>
</comment>
<evidence type="ECO:0000256" key="3">
    <source>
        <dbReference type="ARBA" id="ARBA00023274"/>
    </source>
</evidence>